<protein>
    <recommendedName>
        <fullName evidence="4">Type II secretion system protein</fullName>
    </recommendedName>
</protein>
<keyword evidence="1" id="KW-0812">Transmembrane</keyword>
<organism evidence="2 3">
    <name type="scientific">Candidatus Woesebacteria bacterium RIFCSPLOWO2_01_FULL_39_14</name>
    <dbReference type="NCBI Taxonomy" id="1802518"/>
    <lineage>
        <taxon>Bacteria</taxon>
        <taxon>Candidatus Woeseibacteriota</taxon>
    </lineage>
</organism>
<dbReference type="AlphaFoldDB" id="A0A1F8BM88"/>
<keyword evidence="1" id="KW-0472">Membrane</keyword>
<evidence type="ECO:0000313" key="2">
    <source>
        <dbReference type="EMBL" id="OGM65177.1"/>
    </source>
</evidence>
<dbReference type="Proteomes" id="UP000177060">
    <property type="component" value="Unassembled WGS sequence"/>
</dbReference>
<evidence type="ECO:0000313" key="3">
    <source>
        <dbReference type="Proteomes" id="UP000177060"/>
    </source>
</evidence>
<sequence>MSIRKTIPYKAGLGQSVIEIIVAVSIFVLISGGSVITILGSFLASRLAEEETTASFYAVEGLEAVKSIRNQSWNNLKTADGNHGLDNTSGSWTFSGSADILGKYTRVINVSSLVDPDSKEITATVTWSFIPTKLTIVEMTTQLANWQEVSFEALATTPTPILTPTPTVSPTLTPTPSITTCTAYCSSLGYSQGTCRRNVNQCNSNGETNEPGGNQYCTSGPNTTCCCAP</sequence>
<comment type="caution">
    <text evidence="2">The sequence shown here is derived from an EMBL/GenBank/DDBJ whole genome shotgun (WGS) entry which is preliminary data.</text>
</comment>
<accession>A0A1F8BM88</accession>
<name>A0A1F8BM88_9BACT</name>
<evidence type="ECO:0008006" key="4">
    <source>
        <dbReference type="Google" id="ProtNLM"/>
    </source>
</evidence>
<evidence type="ECO:0000256" key="1">
    <source>
        <dbReference type="SAM" id="Phobius"/>
    </source>
</evidence>
<gene>
    <name evidence="2" type="ORF">A3A52_04765</name>
</gene>
<dbReference type="EMBL" id="MGHE01000008">
    <property type="protein sequence ID" value="OGM65177.1"/>
    <property type="molecule type" value="Genomic_DNA"/>
</dbReference>
<proteinExistence type="predicted"/>
<keyword evidence="1" id="KW-1133">Transmembrane helix</keyword>
<reference evidence="2 3" key="1">
    <citation type="journal article" date="2016" name="Nat. Commun.">
        <title>Thousands of microbial genomes shed light on interconnected biogeochemical processes in an aquifer system.</title>
        <authorList>
            <person name="Anantharaman K."/>
            <person name="Brown C.T."/>
            <person name="Hug L.A."/>
            <person name="Sharon I."/>
            <person name="Castelle C.J."/>
            <person name="Probst A.J."/>
            <person name="Thomas B.C."/>
            <person name="Singh A."/>
            <person name="Wilkins M.J."/>
            <person name="Karaoz U."/>
            <person name="Brodie E.L."/>
            <person name="Williams K.H."/>
            <person name="Hubbard S.S."/>
            <person name="Banfield J.F."/>
        </authorList>
    </citation>
    <scope>NUCLEOTIDE SEQUENCE [LARGE SCALE GENOMIC DNA]</scope>
</reference>
<feature type="transmembrane region" description="Helical" evidence="1">
    <location>
        <begin position="20"/>
        <end position="44"/>
    </location>
</feature>